<dbReference type="SUPFAM" id="SSF48310">
    <property type="entry name" value="Aldehyde ferredoxin oxidoreductase, C-terminal domains"/>
    <property type="match status" value="1"/>
</dbReference>
<keyword evidence="11" id="KW-1185">Reference proteome</keyword>
<accession>A0ABD5UEV1</accession>
<dbReference type="AlphaFoldDB" id="A0ABD5UEV1"/>
<name>A0ABD5UEV1_9EURY</name>
<evidence type="ECO:0000313" key="11">
    <source>
        <dbReference type="Proteomes" id="UP001596406"/>
    </source>
</evidence>
<dbReference type="InterPro" id="IPR036503">
    <property type="entry name" value="Ald_Fedxn_OxRdtase_N_sf"/>
</dbReference>
<dbReference type="Gene3D" id="1.10.599.10">
    <property type="entry name" value="Aldehyde Ferredoxin Oxidoreductase Protein, subunit A, domain 3"/>
    <property type="match status" value="1"/>
</dbReference>
<dbReference type="InterPro" id="IPR013984">
    <property type="entry name" value="Ald_Fedxn_OxRdtase_dom2"/>
</dbReference>
<evidence type="ECO:0000256" key="6">
    <source>
        <dbReference type="ARBA" id="ARBA00023004"/>
    </source>
</evidence>
<comment type="cofactor">
    <cofactor evidence="1">
        <name>[4Fe-4S] cluster</name>
        <dbReference type="ChEBI" id="CHEBI:49883"/>
    </cofactor>
</comment>
<dbReference type="GO" id="GO:0016491">
    <property type="term" value="F:oxidoreductase activity"/>
    <property type="evidence" value="ECO:0007669"/>
    <property type="project" value="UniProtKB-KW"/>
</dbReference>
<dbReference type="Gene3D" id="3.60.9.10">
    <property type="entry name" value="Aldehyde ferredoxin oxidoreductase, N-terminal domain"/>
    <property type="match status" value="1"/>
</dbReference>
<protein>
    <submittedName>
        <fullName evidence="10">Aldehyde ferredoxin oxidoreductase family protein</fullName>
    </submittedName>
</protein>
<keyword evidence="7" id="KW-0411">Iron-sulfur</keyword>
<dbReference type="InterPro" id="IPR013985">
    <property type="entry name" value="Ald_Fedxn_OxRdtase_dom3"/>
</dbReference>
<dbReference type="Pfam" id="PF01314">
    <property type="entry name" value="AFOR_C"/>
    <property type="match status" value="1"/>
</dbReference>
<keyword evidence="5" id="KW-0560">Oxidoreductase</keyword>
<evidence type="ECO:0000256" key="5">
    <source>
        <dbReference type="ARBA" id="ARBA00023002"/>
    </source>
</evidence>
<dbReference type="InterPro" id="IPR013983">
    <property type="entry name" value="Ald_Fedxn_OxRdtase_N"/>
</dbReference>
<comment type="cofactor">
    <cofactor evidence="8">
        <name>tungstopterin</name>
        <dbReference type="ChEBI" id="CHEBI:30402"/>
    </cofactor>
</comment>
<dbReference type="GO" id="GO:0051539">
    <property type="term" value="F:4 iron, 4 sulfur cluster binding"/>
    <property type="evidence" value="ECO:0007669"/>
    <property type="project" value="UniProtKB-KW"/>
</dbReference>
<evidence type="ECO:0000256" key="1">
    <source>
        <dbReference type="ARBA" id="ARBA00001966"/>
    </source>
</evidence>
<reference evidence="10 11" key="1">
    <citation type="journal article" date="2019" name="Int. J. Syst. Evol. Microbiol.">
        <title>The Global Catalogue of Microorganisms (GCM) 10K type strain sequencing project: providing services to taxonomists for standard genome sequencing and annotation.</title>
        <authorList>
            <consortium name="The Broad Institute Genomics Platform"/>
            <consortium name="The Broad Institute Genome Sequencing Center for Infectious Disease"/>
            <person name="Wu L."/>
            <person name="Ma J."/>
        </authorList>
    </citation>
    <scope>NUCLEOTIDE SEQUENCE [LARGE SCALE GENOMIC DNA]</scope>
    <source>
        <strain evidence="10 11">PSRA2</strain>
    </source>
</reference>
<dbReference type="Pfam" id="PF02730">
    <property type="entry name" value="AFOR_N"/>
    <property type="match status" value="1"/>
</dbReference>
<sequence>MTTVRDRVLRVDLTGGTVERERVPEEWRRDYLGGKGLGARYLYDELAPGVDPLSPANHLAFLVGPLSGALPGESRYAAVTKSPLTGGFLDSYGGGAFPDALAGALPDCLGVLVTGRAEEWTTLVLEDGAGRLVSAADLTGADAHATDEALSGAVACVGPAGEAEVSYATIATDGGDHHAGRGGAGAVMGSKRLKAVVARGDPPEPSPALATLRERYERAYREGDTGRWQAASETVESLDFADAVGALATRGWQAGRFEGAEGVGVEALRERSVGREHPDRAVPGGFRVATDEGESVPRGATPMSLGAGLGIDDADAVADLGATCDRLGVDVISAGSAVAWAIRAAENGTLDRDLAFGDPAAARALVEEIATRATPLGDALADGVEAAAERFGGEALVPTVKSMEMPGYDPRVAPAMALAYATSDRGACHRRARPVEREVFEETWSTAERVEAVVGAQNARSAVWSLVADDFAAEALSDLGAALLAEVGLDHSPDDLARLGERVWTLTRLFNVREGFDRTDDALPAPLATPREDGVALDPAAFEDLLTAYYAARGWDDAGRPTAETIERVGLGSVVDGATPLGETRATTER</sequence>
<keyword evidence="6" id="KW-0408">Iron</keyword>
<evidence type="ECO:0000313" key="10">
    <source>
        <dbReference type="EMBL" id="MFC6837717.1"/>
    </source>
</evidence>
<dbReference type="PANTHER" id="PTHR30038:SF7">
    <property type="entry name" value="TUNGSTEN-CONTAINING GLYCERALDEHYDE-3-PHOSPHATE:FERREDOXIN OXIDOREDUCTASE"/>
    <property type="match status" value="1"/>
</dbReference>
<dbReference type="Proteomes" id="UP001596406">
    <property type="component" value="Unassembled WGS sequence"/>
</dbReference>
<dbReference type="SUPFAM" id="SSF56228">
    <property type="entry name" value="Aldehyde ferredoxin oxidoreductase, N-terminal domain"/>
    <property type="match status" value="1"/>
</dbReference>
<comment type="similarity">
    <text evidence="2">Belongs to the AOR/FOR family.</text>
</comment>
<dbReference type="RefSeq" id="WP_304449380.1">
    <property type="nucleotide sequence ID" value="NZ_JARRAH010000001.1"/>
</dbReference>
<keyword evidence="4" id="KW-0479">Metal-binding</keyword>
<dbReference type="Gene3D" id="1.10.569.10">
    <property type="entry name" value="Aldehyde Ferredoxin Oxidoreductase Protein, subunit A, domain 2"/>
    <property type="match status" value="1"/>
</dbReference>
<proteinExistence type="inferred from homology"/>
<dbReference type="EMBL" id="JBHSXM010000001">
    <property type="protein sequence ID" value="MFC6837717.1"/>
    <property type="molecule type" value="Genomic_DNA"/>
</dbReference>
<feature type="domain" description="Aldehyde ferredoxin oxidoreductase N-terminal" evidence="9">
    <location>
        <begin position="4"/>
        <end position="202"/>
    </location>
</feature>
<organism evidence="10 11">
    <name type="scientific">Halomarina ordinaria</name>
    <dbReference type="NCBI Taxonomy" id="3033939"/>
    <lineage>
        <taxon>Archaea</taxon>
        <taxon>Methanobacteriati</taxon>
        <taxon>Methanobacteriota</taxon>
        <taxon>Stenosarchaea group</taxon>
        <taxon>Halobacteria</taxon>
        <taxon>Halobacteriales</taxon>
        <taxon>Natronomonadaceae</taxon>
        <taxon>Halomarina</taxon>
    </lineage>
</organism>
<evidence type="ECO:0000259" key="9">
    <source>
        <dbReference type="SMART" id="SM00790"/>
    </source>
</evidence>
<comment type="caution">
    <text evidence="10">The sequence shown here is derived from an EMBL/GenBank/DDBJ whole genome shotgun (WGS) entry which is preliminary data.</text>
</comment>
<evidence type="ECO:0000256" key="3">
    <source>
        <dbReference type="ARBA" id="ARBA00022485"/>
    </source>
</evidence>
<dbReference type="GO" id="GO:0046872">
    <property type="term" value="F:metal ion binding"/>
    <property type="evidence" value="ECO:0007669"/>
    <property type="project" value="UniProtKB-KW"/>
</dbReference>
<dbReference type="SMART" id="SM00790">
    <property type="entry name" value="AFOR_N"/>
    <property type="match status" value="1"/>
</dbReference>
<evidence type="ECO:0000256" key="2">
    <source>
        <dbReference type="ARBA" id="ARBA00011032"/>
    </source>
</evidence>
<gene>
    <name evidence="10" type="ORF">ACFQHK_14575</name>
</gene>
<dbReference type="InterPro" id="IPR036021">
    <property type="entry name" value="Tungsten_al_ferr_oxy-like_C"/>
</dbReference>
<dbReference type="InterPro" id="IPR001203">
    <property type="entry name" value="OxRdtase_Ald_Fedxn_C"/>
</dbReference>
<evidence type="ECO:0000256" key="4">
    <source>
        <dbReference type="ARBA" id="ARBA00022723"/>
    </source>
</evidence>
<dbReference type="InterPro" id="IPR051919">
    <property type="entry name" value="W-dependent_AOR"/>
</dbReference>
<keyword evidence="3" id="KW-0004">4Fe-4S</keyword>
<evidence type="ECO:0000256" key="8">
    <source>
        <dbReference type="ARBA" id="ARBA00049934"/>
    </source>
</evidence>
<evidence type="ECO:0000256" key="7">
    <source>
        <dbReference type="ARBA" id="ARBA00023014"/>
    </source>
</evidence>
<dbReference type="PANTHER" id="PTHR30038">
    <property type="entry name" value="ALDEHYDE FERREDOXIN OXIDOREDUCTASE"/>
    <property type="match status" value="1"/>
</dbReference>